<gene>
    <name evidence="2" type="ORF">ALC57_16670</name>
</gene>
<evidence type="ECO:0000256" key="1">
    <source>
        <dbReference type="SAM" id="MobiDB-lite"/>
    </source>
</evidence>
<proteinExistence type="predicted"/>
<dbReference type="Proteomes" id="UP000078492">
    <property type="component" value="Unassembled WGS sequence"/>
</dbReference>
<keyword evidence="3" id="KW-1185">Reference proteome</keyword>
<reference evidence="2 3" key="1">
    <citation type="submission" date="2015-09" db="EMBL/GenBank/DDBJ databases">
        <title>Trachymyrmex cornetzi WGS genome.</title>
        <authorList>
            <person name="Nygaard S."/>
            <person name="Hu H."/>
            <person name="Boomsma J."/>
            <person name="Zhang G."/>
        </authorList>
    </citation>
    <scope>NUCLEOTIDE SEQUENCE [LARGE SCALE GENOMIC DNA]</scope>
    <source>
        <strain evidence="2">Tcor2-1</strain>
        <tissue evidence="2">Whole body</tissue>
    </source>
</reference>
<feature type="compositionally biased region" description="Pro residues" evidence="1">
    <location>
        <begin position="14"/>
        <end position="38"/>
    </location>
</feature>
<dbReference type="EMBL" id="KQ980953">
    <property type="protein sequence ID" value="KYN11122.1"/>
    <property type="molecule type" value="Genomic_DNA"/>
</dbReference>
<evidence type="ECO:0000313" key="2">
    <source>
        <dbReference type="EMBL" id="KYN11122.1"/>
    </source>
</evidence>
<dbReference type="AlphaFoldDB" id="A0A195DE55"/>
<accession>A0A195DE55</accession>
<protein>
    <submittedName>
        <fullName evidence="2">Uncharacterized protein</fullName>
    </submittedName>
</protein>
<sequence length="93" mass="10415">MAPDGPLITAIPASWPPRAPPPSPAPPPMTAIPAPPRPPPRPTFILKHKMYLVELILILSKNDTRKNLFICECKYEKKMKVTSKNEKNYVTVI</sequence>
<name>A0A195DE55_9HYME</name>
<feature type="region of interest" description="Disordered" evidence="1">
    <location>
        <begin position="11"/>
        <end position="38"/>
    </location>
</feature>
<evidence type="ECO:0000313" key="3">
    <source>
        <dbReference type="Proteomes" id="UP000078492"/>
    </source>
</evidence>
<organism evidence="2 3">
    <name type="scientific">Trachymyrmex cornetzi</name>
    <dbReference type="NCBI Taxonomy" id="471704"/>
    <lineage>
        <taxon>Eukaryota</taxon>
        <taxon>Metazoa</taxon>
        <taxon>Ecdysozoa</taxon>
        <taxon>Arthropoda</taxon>
        <taxon>Hexapoda</taxon>
        <taxon>Insecta</taxon>
        <taxon>Pterygota</taxon>
        <taxon>Neoptera</taxon>
        <taxon>Endopterygota</taxon>
        <taxon>Hymenoptera</taxon>
        <taxon>Apocrita</taxon>
        <taxon>Aculeata</taxon>
        <taxon>Formicoidea</taxon>
        <taxon>Formicidae</taxon>
        <taxon>Myrmicinae</taxon>
        <taxon>Trachymyrmex</taxon>
    </lineage>
</organism>